<feature type="compositionally biased region" description="Basic residues" evidence="1">
    <location>
        <begin position="60"/>
        <end position="78"/>
    </location>
</feature>
<keyword evidence="3" id="KW-1185">Reference proteome</keyword>
<gene>
    <name evidence="2" type="ORF">V6N12_016356</name>
</gene>
<comment type="caution">
    <text evidence="2">The sequence shown here is derived from an EMBL/GenBank/DDBJ whole genome shotgun (WGS) entry which is preliminary data.</text>
</comment>
<accession>A0ABR2CDC2</accession>
<proteinExistence type="predicted"/>
<feature type="region of interest" description="Disordered" evidence="1">
    <location>
        <begin position="31"/>
        <end position="86"/>
    </location>
</feature>
<name>A0ABR2CDC2_9ROSI</name>
<reference evidence="2 3" key="1">
    <citation type="journal article" date="2024" name="G3 (Bethesda)">
        <title>Genome assembly of Hibiscus sabdariffa L. provides insights into metabolisms of medicinal natural products.</title>
        <authorList>
            <person name="Kim T."/>
        </authorList>
    </citation>
    <scope>NUCLEOTIDE SEQUENCE [LARGE SCALE GENOMIC DNA]</scope>
    <source>
        <strain evidence="2">TK-2024</strain>
        <tissue evidence="2">Old leaves</tissue>
    </source>
</reference>
<organism evidence="2 3">
    <name type="scientific">Hibiscus sabdariffa</name>
    <name type="common">roselle</name>
    <dbReference type="NCBI Taxonomy" id="183260"/>
    <lineage>
        <taxon>Eukaryota</taxon>
        <taxon>Viridiplantae</taxon>
        <taxon>Streptophyta</taxon>
        <taxon>Embryophyta</taxon>
        <taxon>Tracheophyta</taxon>
        <taxon>Spermatophyta</taxon>
        <taxon>Magnoliopsida</taxon>
        <taxon>eudicotyledons</taxon>
        <taxon>Gunneridae</taxon>
        <taxon>Pentapetalae</taxon>
        <taxon>rosids</taxon>
        <taxon>malvids</taxon>
        <taxon>Malvales</taxon>
        <taxon>Malvaceae</taxon>
        <taxon>Malvoideae</taxon>
        <taxon>Hibiscus</taxon>
    </lineage>
</organism>
<evidence type="ECO:0000313" key="3">
    <source>
        <dbReference type="Proteomes" id="UP001472677"/>
    </source>
</evidence>
<dbReference type="EMBL" id="JBBPBM010000055">
    <property type="protein sequence ID" value="KAK8517506.1"/>
    <property type="molecule type" value="Genomic_DNA"/>
</dbReference>
<evidence type="ECO:0000313" key="2">
    <source>
        <dbReference type="EMBL" id="KAK8517506.1"/>
    </source>
</evidence>
<dbReference type="Proteomes" id="UP001472677">
    <property type="component" value="Unassembled WGS sequence"/>
</dbReference>
<protein>
    <submittedName>
        <fullName evidence="2">Uncharacterized protein</fullName>
    </submittedName>
</protein>
<sequence length="132" mass="14836">MQMDIDPPLDITTIHGWIYLRARSAPVTIPSKRIPWTDAPPELPAKEKPEMGIQDPIVKHTTKTRTSRSKHRSKRKHETRTDTQPPCSRPVYTFISVLGSSSICSLLGDRYSVPSRECNVVLAIASSSNNRK</sequence>
<evidence type="ECO:0000256" key="1">
    <source>
        <dbReference type="SAM" id="MobiDB-lite"/>
    </source>
</evidence>